<keyword evidence="8" id="KW-1185">Reference proteome</keyword>
<dbReference type="PANTHER" id="PTHR10039:SF10">
    <property type="entry name" value="NACHT DOMAIN-CONTAINING PROTEIN"/>
    <property type="match status" value="1"/>
</dbReference>
<feature type="region of interest" description="Disordered" evidence="3">
    <location>
        <begin position="175"/>
        <end position="194"/>
    </location>
</feature>
<evidence type="ECO:0000259" key="5">
    <source>
        <dbReference type="Pfam" id="PF24809"/>
    </source>
</evidence>
<proteinExistence type="predicted"/>
<feature type="non-terminal residue" evidence="7">
    <location>
        <position position="945"/>
    </location>
</feature>
<feature type="domain" description="Nephrocystin 3-like N-terminal" evidence="6">
    <location>
        <begin position="243"/>
        <end position="369"/>
    </location>
</feature>
<dbReference type="InterPro" id="IPR056884">
    <property type="entry name" value="NPHP3-like_N"/>
</dbReference>
<feature type="repeat" description="ANK" evidence="2">
    <location>
        <begin position="895"/>
        <end position="927"/>
    </location>
</feature>
<evidence type="ECO:0000259" key="6">
    <source>
        <dbReference type="Pfam" id="PF24883"/>
    </source>
</evidence>
<protein>
    <recommendedName>
        <fullName evidence="9">NACHT domain-containing protein</fullName>
    </recommendedName>
</protein>
<evidence type="ECO:0000256" key="1">
    <source>
        <dbReference type="ARBA" id="ARBA00022737"/>
    </source>
</evidence>
<evidence type="ECO:0000313" key="8">
    <source>
        <dbReference type="Proteomes" id="UP000750711"/>
    </source>
</evidence>
<dbReference type="InterPro" id="IPR054471">
    <property type="entry name" value="GPIID_WHD"/>
</dbReference>
<dbReference type="InterPro" id="IPR056125">
    <property type="entry name" value="DUF7708"/>
</dbReference>
<evidence type="ECO:0008006" key="9">
    <source>
        <dbReference type="Google" id="ProtNLM"/>
    </source>
</evidence>
<accession>A0A9P8L8Q3</accession>
<evidence type="ECO:0000313" key="7">
    <source>
        <dbReference type="EMBL" id="KAH0556319.1"/>
    </source>
</evidence>
<dbReference type="Pfam" id="PF24883">
    <property type="entry name" value="NPHP3_N"/>
    <property type="match status" value="1"/>
</dbReference>
<gene>
    <name evidence="7" type="ORF">GP486_005756</name>
</gene>
<dbReference type="Pfam" id="PF22939">
    <property type="entry name" value="WHD_GPIID"/>
    <property type="match status" value="1"/>
</dbReference>
<dbReference type="Proteomes" id="UP000750711">
    <property type="component" value="Unassembled WGS sequence"/>
</dbReference>
<dbReference type="Gene3D" id="3.40.50.300">
    <property type="entry name" value="P-loop containing nucleotide triphosphate hydrolases"/>
    <property type="match status" value="1"/>
</dbReference>
<comment type="caution">
    <text evidence="7">The sequence shown here is derived from an EMBL/GenBank/DDBJ whole genome shotgun (WGS) entry which is preliminary data.</text>
</comment>
<reference evidence="7" key="1">
    <citation type="submission" date="2021-03" db="EMBL/GenBank/DDBJ databases">
        <title>Comparative genomics and phylogenomic investigation of the class Geoglossomycetes provide insights into ecological specialization and systematics.</title>
        <authorList>
            <person name="Melie T."/>
            <person name="Pirro S."/>
            <person name="Miller A.N."/>
            <person name="Quandt A."/>
        </authorList>
    </citation>
    <scope>NUCLEOTIDE SEQUENCE</scope>
    <source>
        <strain evidence="7">CAQ_001_2017</strain>
    </source>
</reference>
<keyword evidence="1" id="KW-0677">Repeat</keyword>
<dbReference type="Pfam" id="PF24809">
    <property type="entry name" value="DUF7708"/>
    <property type="match status" value="1"/>
</dbReference>
<feature type="domain" description="GPI inositol-deacylase winged helix" evidence="4">
    <location>
        <begin position="484"/>
        <end position="560"/>
    </location>
</feature>
<dbReference type="PROSITE" id="PS50297">
    <property type="entry name" value="ANK_REP_REGION"/>
    <property type="match status" value="2"/>
</dbReference>
<dbReference type="SMART" id="SM00248">
    <property type="entry name" value="ANK"/>
    <property type="match status" value="5"/>
</dbReference>
<dbReference type="InterPro" id="IPR036770">
    <property type="entry name" value="Ankyrin_rpt-contain_sf"/>
</dbReference>
<dbReference type="InterPro" id="IPR027417">
    <property type="entry name" value="P-loop_NTPase"/>
</dbReference>
<name>A0A9P8L8Q3_9PEZI</name>
<dbReference type="EMBL" id="JAGHQM010001141">
    <property type="protein sequence ID" value="KAH0556319.1"/>
    <property type="molecule type" value="Genomic_DNA"/>
</dbReference>
<dbReference type="PROSITE" id="PS50088">
    <property type="entry name" value="ANK_REPEAT"/>
    <property type="match status" value="2"/>
</dbReference>
<sequence length="945" mass="105550">MEDLSEEEKKIFANASLENLFYSASAAQKRHEEISKSRTISARLEPFVSAIDQYAIALDIAKAFEKYFKKLIDMFTRIGDVLPRCRAYYSLFPNHERLLQAISMAYLDIIHFCTDAKATFRRLKKSTTIQFTLKLIWKDFNKEFDEAMSNFRNHIKSVEKEAGLSNMIEASDERSLARADRAEKERQRKTAWRDRDLGDPNQAIRGLDDERLLVLSLVLWNTSNLIDTIAETTDRRDITKGFASLHIIERNITSQETAIAYFYCDFSDSKSLETCNILGAIAKQLLDNIAIPDELEEQIYSSYRMGGRTPTDDELVAIITSISKQFSKVFIFIDGLDECGKEEQSTILSMVHQMSRSHSPTVKILITSREEVVISESLKGLPRLQVSAENIFSDITSFVEETVKWKIKSGALVIQDLSLESDIISTLVDGAQGMFLWVHFQLADLCEAASDFGIRETLRNLPKGMAATYARIQQKIGRSPTDMALAQRIFKWIVCAKRPLLLAELAEAVSFEPTDRSWDADKIPNHSRLIQACRNLVVFDEDDETVRLAHHTVQQFLLQPPANGLARGFHFQLEQADVEVGEICVAYLSFSDFERQIAVSNPENLLPISAVPGPAAILDRATSALGLRGVPASMFKIGHILCSGSTRYQLPNFDLGKFAKLRKPPSADLHEKYHLLDYAVKNWVGHTSNFTEDNTTMWKKFKYLAMDKPMPFDVRIWGDSSVSGDLPYMALFNWAIDAGHVPLLKLLPQLPTGFDLHAYCRQSSEKGRSAVFNASRRGHANLIEFLASHACIDGEDGNPLVGAAENGHDVVVRVLLKYKLCLEGRTKAVQIASGSGHATVIRVLLKNEPPIDLQSGWGKAALAEATEKGFGEVLAVLLSKAADFELAILNLEKAWDNVALHAACGRGFSGVVRLLLEHKADVNAKEFSSGETALHLAAEKGHKAV</sequence>
<dbReference type="AlphaFoldDB" id="A0A9P8L8Q3"/>
<dbReference type="SUPFAM" id="SSF48403">
    <property type="entry name" value="Ankyrin repeat"/>
    <property type="match status" value="1"/>
</dbReference>
<dbReference type="Pfam" id="PF12796">
    <property type="entry name" value="Ank_2"/>
    <property type="match status" value="2"/>
</dbReference>
<dbReference type="PANTHER" id="PTHR10039">
    <property type="entry name" value="AMELOGENIN"/>
    <property type="match status" value="1"/>
</dbReference>
<evidence type="ECO:0000256" key="2">
    <source>
        <dbReference type="PROSITE-ProRule" id="PRU00023"/>
    </source>
</evidence>
<organism evidence="7 8">
    <name type="scientific">Trichoglossum hirsutum</name>
    <dbReference type="NCBI Taxonomy" id="265104"/>
    <lineage>
        <taxon>Eukaryota</taxon>
        <taxon>Fungi</taxon>
        <taxon>Dikarya</taxon>
        <taxon>Ascomycota</taxon>
        <taxon>Pezizomycotina</taxon>
        <taxon>Geoglossomycetes</taxon>
        <taxon>Geoglossales</taxon>
        <taxon>Geoglossaceae</taxon>
        <taxon>Trichoglossum</taxon>
    </lineage>
</organism>
<dbReference type="Gene3D" id="1.25.40.20">
    <property type="entry name" value="Ankyrin repeat-containing domain"/>
    <property type="match status" value="2"/>
</dbReference>
<evidence type="ECO:0000259" key="4">
    <source>
        <dbReference type="Pfam" id="PF22939"/>
    </source>
</evidence>
<feature type="repeat" description="ANK" evidence="2">
    <location>
        <begin position="929"/>
        <end position="945"/>
    </location>
</feature>
<dbReference type="InterPro" id="IPR002110">
    <property type="entry name" value="Ankyrin_rpt"/>
</dbReference>
<keyword evidence="2" id="KW-0040">ANK repeat</keyword>
<feature type="domain" description="DUF7708" evidence="5">
    <location>
        <begin position="65"/>
        <end position="168"/>
    </location>
</feature>
<evidence type="ECO:0000256" key="3">
    <source>
        <dbReference type="SAM" id="MobiDB-lite"/>
    </source>
</evidence>